<dbReference type="Pfam" id="PF10034">
    <property type="entry name" value="Dpy19"/>
    <property type="match status" value="1"/>
</dbReference>
<dbReference type="GO" id="GO:0016020">
    <property type="term" value="C:membrane"/>
    <property type="evidence" value="ECO:0007669"/>
    <property type="project" value="UniProtKB-SubCell"/>
</dbReference>
<comment type="similarity">
    <text evidence="2">Belongs to the dpy-19 family.</text>
</comment>
<keyword evidence="7" id="KW-0472">Membrane</keyword>
<keyword evidence="6" id="KW-1133">Transmembrane helix</keyword>
<keyword evidence="3" id="KW-0328">Glycosyltransferase</keyword>
<evidence type="ECO:0000256" key="2">
    <source>
        <dbReference type="ARBA" id="ARBA00008744"/>
    </source>
</evidence>
<reference evidence="8" key="1">
    <citation type="submission" date="2023-01" db="EMBL/GenBank/DDBJ databases">
        <title>Genome assembly of the deep-sea coral Lophelia pertusa.</title>
        <authorList>
            <person name="Herrera S."/>
            <person name="Cordes E."/>
        </authorList>
    </citation>
    <scope>NUCLEOTIDE SEQUENCE</scope>
    <source>
        <strain evidence="8">USNM1676648</strain>
        <tissue evidence="8">Polyp</tissue>
    </source>
</reference>
<proteinExistence type="inferred from homology"/>
<evidence type="ECO:0000256" key="6">
    <source>
        <dbReference type="ARBA" id="ARBA00022989"/>
    </source>
</evidence>
<dbReference type="InterPro" id="IPR018732">
    <property type="entry name" value="Dpy-19/Dpy-19-like"/>
</dbReference>
<evidence type="ECO:0000313" key="9">
    <source>
        <dbReference type="Proteomes" id="UP001163046"/>
    </source>
</evidence>
<dbReference type="OrthoDB" id="6019623at2759"/>
<dbReference type="EMBL" id="MU826826">
    <property type="protein sequence ID" value="KAJ7375495.1"/>
    <property type="molecule type" value="Genomic_DNA"/>
</dbReference>
<dbReference type="Proteomes" id="UP001163046">
    <property type="component" value="Unassembled WGS sequence"/>
</dbReference>
<comment type="subcellular location">
    <subcellularLocation>
        <location evidence="1">Membrane</location>
        <topology evidence="1">Multi-pass membrane protein</topology>
    </subcellularLocation>
</comment>
<organism evidence="8 9">
    <name type="scientific">Desmophyllum pertusum</name>
    <dbReference type="NCBI Taxonomy" id="174260"/>
    <lineage>
        <taxon>Eukaryota</taxon>
        <taxon>Metazoa</taxon>
        <taxon>Cnidaria</taxon>
        <taxon>Anthozoa</taxon>
        <taxon>Hexacorallia</taxon>
        <taxon>Scleractinia</taxon>
        <taxon>Caryophylliina</taxon>
        <taxon>Caryophylliidae</taxon>
        <taxon>Desmophyllum</taxon>
    </lineage>
</organism>
<accession>A0A9X0CTY0</accession>
<name>A0A9X0CTY0_9CNID</name>
<evidence type="ECO:0000256" key="4">
    <source>
        <dbReference type="ARBA" id="ARBA00022679"/>
    </source>
</evidence>
<gene>
    <name evidence="8" type="ORF">OS493_002269</name>
</gene>
<evidence type="ECO:0000256" key="7">
    <source>
        <dbReference type="ARBA" id="ARBA00023136"/>
    </source>
</evidence>
<evidence type="ECO:0000313" key="8">
    <source>
        <dbReference type="EMBL" id="KAJ7375495.1"/>
    </source>
</evidence>
<dbReference type="GO" id="GO:0016757">
    <property type="term" value="F:glycosyltransferase activity"/>
    <property type="evidence" value="ECO:0007669"/>
    <property type="project" value="UniProtKB-KW"/>
</dbReference>
<keyword evidence="5" id="KW-0812">Transmembrane</keyword>
<evidence type="ECO:0000256" key="5">
    <source>
        <dbReference type="ARBA" id="ARBA00022692"/>
    </source>
</evidence>
<keyword evidence="4" id="KW-0808">Transferase</keyword>
<protein>
    <submittedName>
        <fullName evidence="8">Uncharacterized protein</fullName>
    </submittedName>
</protein>
<evidence type="ECO:0000256" key="3">
    <source>
        <dbReference type="ARBA" id="ARBA00022676"/>
    </source>
</evidence>
<evidence type="ECO:0000256" key="1">
    <source>
        <dbReference type="ARBA" id="ARBA00004141"/>
    </source>
</evidence>
<dbReference type="AlphaFoldDB" id="A0A9X0CTY0"/>
<keyword evidence="9" id="KW-1185">Reference proteome</keyword>
<comment type="caution">
    <text evidence="8">The sequence shown here is derived from an EMBL/GenBank/DDBJ whole genome shotgun (WGS) entry which is preliminary data.</text>
</comment>
<sequence length="71" mass="8146">MKVSHVIVDTQWCRGDQNLVVVWSTSGTIEDEENKARPSCCSVLSDNPAPFKKVFSNEKYYVFQLHRSVKI</sequence>